<dbReference type="EMBL" id="CP015093">
    <property type="protein sequence ID" value="APZ52532.1"/>
    <property type="molecule type" value="Genomic_DNA"/>
</dbReference>
<proteinExistence type="predicted"/>
<evidence type="ECO:0000256" key="1">
    <source>
        <dbReference type="SAM" id="Coils"/>
    </source>
</evidence>
<evidence type="ECO:0000313" key="4">
    <source>
        <dbReference type="Proteomes" id="UP000187059"/>
    </source>
</evidence>
<feature type="coiled-coil region" evidence="1">
    <location>
        <begin position="245"/>
        <end position="317"/>
    </location>
</feature>
<keyword evidence="1" id="KW-0175">Coiled coil</keyword>
<evidence type="ECO:0008006" key="5">
    <source>
        <dbReference type="Google" id="ProtNLM"/>
    </source>
</evidence>
<name>A0A1P8UT13_9RHOB</name>
<dbReference type="AlphaFoldDB" id="A0A1P8UT13"/>
<dbReference type="KEGG" id="paby:Ga0080574_TMP2198"/>
<evidence type="ECO:0000256" key="2">
    <source>
        <dbReference type="SAM" id="MobiDB-lite"/>
    </source>
</evidence>
<organism evidence="3 4">
    <name type="scientific">Salipiger abyssi</name>
    <dbReference type="NCBI Taxonomy" id="1250539"/>
    <lineage>
        <taxon>Bacteria</taxon>
        <taxon>Pseudomonadati</taxon>
        <taxon>Pseudomonadota</taxon>
        <taxon>Alphaproteobacteria</taxon>
        <taxon>Rhodobacterales</taxon>
        <taxon>Roseobacteraceae</taxon>
        <taxon>Salipiger</taxon>
    </lineage>
</organism>
<feature type="region of interest" description="Disordered" evidence="2">
    <location>
        <begin position="1"/>
        <end position="142"/>
    </location>
</feature>
<keyword evidence="4" id="KW-1185">Reference proteome</keyword>
<accession>A0A1P8UT13</accession>
<feature type="compositionally biased region" description="Acidic residues" evidence="2">
    <location>
        <begin position="62"/>
        <end position="85"/>
    </location>
</feature>
<protein>
    <recommendedName>
        <fullName evidence="5">Mitochondrial inner membrane protein</fullName>
    </recommendedName>
</protein>
<sequence length="480" mass="49712">MPGKNLKGWSVADEKKPVDGTEDNAETDAAKSPETELTPETVPDAVVTEEGESDARDTSDAPGEDEDTVADGQTDETAETPDDAGEAEKAEGDGTTDETVDEDDQIHSVGEAVVLDEETEEARPDPEPEPAAAESAPPPAPVVQEKVVERKGGFFPMLLGGVVAAALGYGVSAYQSGTLPFLSPAEEDTFEADTQAALDSQASEIEALKGSVQAANDAVAGVDLSGLESSVSDLGARLDSVAGDIEGLSGRIGTLDTRLEEMEKRPVAETVPPEAIAAYERELESVREAIATQRQEVEEMTRQALEAESNAEDQAALSQARAALSTVMSALTDGAPYADALAEIEANGTAIPEALSAPAADGVPTLAALTEAYPPAAREALSAARRSEAQEESGTGRFATFLADQLGARSVTAREGDSPDAVLSRAEAALRGGDLGQTLTELEALPEEARAPLSDWIAAATARRDAVAAAETVAQDLNKE</sequence>
<evidence type="ECO:0000313" key="3">
    <source>
        <dbReference type="EMBL" id="APZ52532.1"/>
    </source>
</evidence>
<feature type="compositionally biased region" description="Acidic residues" evidence="2">
    <location>
        <begin position="94"/>
        <end position="104"/>
    </location>
</feature>
<dbReference type="Gene3D" id="1.20.5.340">
    <property type="match status" value="1"/>
</dbReference>
<gene>
    <name evidence="3" type="ORF">Ga0080574_TMP2198</name>
</gene>
<dbReference type="Proteomes" id="UP000187059">
    <property type="component" value="Chromosome"/>
</dbReference>
<dbReference type="STRING" id="1250539.Ga0080574_TMP2198"/>
<reference evidence="3 4" key="1">
    <citation type="submission" date="2016-04" db="EMBL/GenBank/DDBJ databases">
        <title>Deep-sea bacteria in the southern Pacific.</title>
        <authorList>
            <person name="Tang K."/>
        </authorList>
    </citation>
    <scope>NUCLEOTIDE SEQUENCE [LARGE SCALE GENOMIC DNA]</scope>
    <source>
        <strain evidence="3 4">JLT2014</strain>
    </source>
</reference>